<reference evidence="3 4" key="1">
    <citation type="submission" date="2024-08" db="EMBL/GenBank/DDBJ databases">
        <title>Tateyamaria sp. nov., isolated from marine algae.</title>
        <authorList>
            <person name="Choi B.J."/>
            <person name="Kim J.M."/>
            <person name="Lee J.K."/>
            <person name="Choi D.G."/>
            <person name="Bayburt H."/>
            <person name="Baek J.H."/>
            <person name="Han D.M."/>
            <person name="Jeon C.O."/>
        </authorList>
    </citation>
    <scope>NUCLEOTIDE SEQUENCE [LARGE SCALE GENOMIC DNA]</scope>
    <source>
        <strain evidence="3 4">KMU-156</strain>
    </source>
</reference>
<keyword evidence="1" id="KW-1133">Transmembrane helix</keyword>
<dbReference type="RefSeq" id="WP_407592602.1">
    <property type="nucleotide sequence ID" value="NZ_JBHDIY010000002.1"/>
</dbReference>
<dbReference type="EMBL" id="JBHDIY010000002">
    <property type="protein sequence ID" value="MFL4470758.1"/>
    <property type="molecule type" value="Genomic_DNA"/>
</dbReference>
<evidence type="ECO:0000313" key="3">
    <source>
        <dbReference type="EMBL" id="MFL4470758.1"/>
    </source>
</evidence>
<accession>A0ABW8UUE5</accession>
<gene>
    <name evidence="3" type="ORF">ACERZ8_13015</name>
</gene>
<evidence type="ECO:0000256" key="1">
    <source>
        <dbReference type="SAM" id="Phobius"/>
    </source>
</evidence>
<evidence type="ECO:0000313" key="4">
    <source>
        <dbReference type="Proteomes" id="UP001627408"/>
    </source>
</evidence>
<comment type="caution">
    <text evidence="3">The sequence shown here is derived from an EMBL/GenBank/DDBJ whole genome shotgun (WGS) entry which is preliminary data.</text>
</comment>
<proteinExistence type="predicted"/>
<dbReference type="InterPro" id="IPR022472">
    <property type="entry name" value="VPLPA-CTERM"/>
</dbReference>
<keyword evidence="1" id="KW-0812">Transmembrane</keyword>
<keyword evidence="2" id="KW-0732">Signal</keyword>
<feature type="signal peptide" evidence="2">
    <location>
        <begin position="1"/>
        <end position="41"/>
    </location>
</feature>
<organism evidence="3 4">
    <name type="scientific">Tateyamaria armeniaca</name>
    <dbReference type="NCBI Taxonomy" id="2518930"/>
    <lineage>
        <taxon>Bacteria</taxon>
        <taxon>Pseudomonadati</taxon>
        <taxon>Pseudomonadota</taxon>
        <taxon>Alphaproteobacteria</taxon>
        <taxon>Rhodobacterales</taxon>
        <taxon>Roseobacteraceae</taxon>
        <taxon>Tateyamaria</taxon>
    </lineage>
</organism>
<protein>
    <submittedName>
        <fullName evidence="3">VPLPA-CTERM sorting domain-containing protein</fullName>
    </submittedName>
</protein>
<feature type="transmembrane region" description="Helical" evidence="1">
    <location>
        <begin position="230"/>
        <end position="248"/>
    </location>
</feature>
<keyword evidence="4" id="KW-1185">Reference proteome</keyword>
<feature type="chain" id="PRO_5045381203" evidence="2">
    <location>
        <begin position="42"/>
        <end position="253"/>
    </location>
</feature>
<evidence type="ECO:0000256" key="2">
    <source>
        <dbReference type="SAM" id="SignalP"/>
    </source>
</evidence>
<dbReference type="Proteomes" id="UP001627408">
    <property type="component" value="Unassembled WGS sequence"/>
</dbReference>
<name>A0ABW8UUE5_9RHOB</name>
<keyword evidence="1" id="KW-0472">Membrane</keyword>
<sequence length="253" mass="26829">MRNTITPSRRVLRTSRHRIRSLTVALGLFAALSLGAATAQAATMTVSDTDSDRYSFISSLTKQSSSRGTSTSRSVTNSDQTALRLNKFDPTLGILQSVRISGTVGFTRSIGNVSVFCRDDGLVNSNCASSSASQSSSGNANIDNPFDSQGYGLSFNTLISPAQFADLIGTGTFVVPWRVSLFHSAQANCTPSRFTDITDCDVSARTTFNFSVSASVTYTYMTPPPPPPAVPLPASGLLLLGGIAALGLRRRVR</sequence>
<dbReference type="NCBIfam" id="TIGR03370">
    <property type="entry name" value="VPLPA-CTERM"/>
    <property type="match status" value="1"/>
</dbReference>